<dbReference type="EMBL" id="JAQQWI010000018">
    <property type="protein sequence ID" value="KAK8001586.1"/>
    <property type="molecule type" value="Genomic_DNA"/>
</dbReference>
<name>A0ABR1R736_9PEZI</name>
<evidence type="ECO:0000313" key="2">
    <source>
        <dbReference type="Proteomes" id="UP001396898"/>
    </source>
</evidence>
<accession>A0ABR1R736</accession>
<proteinExistence type="predicted"/>
<dbReference type="Proteomes" id="UP001396898">
    <property type="component" value="Unassembled WGS sequence"/>
</dbReference>
<sequence>MQVCIAEPDDTDTSESRVALFETKPGSPARKELDPPDLASTIDKFLNGDGRTGESSSSTGCIVLIENIGRQMMLELGHKLSINPVFFASHIHSPNRDMSTASPNFYDLPSKRKSRTFATFPYHRTYIFPELNQEDYHLLRQSNIRRKVYVLPQISGTRIGLAQHCCSTLTISRRKNDWLGLVLVDSGLGESFVSHRQGRQILITTPTKPFLGGPEDVQPNAFIPSSDKQTTSMSMFDELVRYWSFSNANTIDISTQHSLQGVSYFPLRIIASEWVNYIAVMCFSLKQYGAPQPISTIPDLELRHITMALRTLNAWTRRVLSSKNHIGAAMCLIKHWAVIDEKLENASGSWESLLEDYEYIHVTLVDHGNQLAGSLSLVSSHLQLAEGRRAFFEAKNISRVTMLSLVFIPLGYVSSLFSTMMNLSMNAHEGCLSARVATISFAWVTNVRNFQAASGLCHHSAATPTTSAIATASMTAATAPTDSIIPTTIMDQQAVCVLRLVDVGHEGELHLILIDHRRVTRDADDPGSVTAIRAGRLGGSPHLVPEAVGNIAVDDDLSLVQLRLQALRGRSVLEDDLGSAIRVRTRRAVDVNGRDAADTLHDSEELLVRQIRGQVPNEEGTILASRNTSRQVVRREDVAPVIAGDLLEGAGQFGIGSHGAVAGGRRRLDHGRVVGSGRAVESAGGVNGRLDGVERFGIRDQGGEREMGFLLARRRGVEASQVLGCYSMSRRSSVQN</sequence>
<organism evidence="1 2">
    <name type="scientific">Apiospora marii</name>
    <dbReference type="NCBI Taxonomy" id="335849"/>
    <lineage>
        <taxon>Eukaryota</taxon>
        <taxon>Fungi</taxon>
        <taxon>Dikarya</taxon>
        <taxon>Ascomycota</taxon>
        <taxon>Pezizomycotina</taxon>
        <taxon>Sordariomycetes</taxon>
        <taxon>Xylariomycetidae</taxon>
        <taxon>Amphisphaeriales</taxon>
        <taxon>Apiosporaceae</taxon>
        <taxon>Apiospora</taxon>
    </lineage>
</organism>
<comment type="caution">
    <text evidence="1">The sequence shown here is derived from an EMBL/GenBank/DDBJ whole genome shotgun (WGS) entry which is preliminary data.</text>
</comment>
<keyword evidence="2" id="KW-1185">Reference proteome</keyword>
<protein>
    <submittedName>
        <fullName evidence="1">Uncharacterized protein</fullName>
    </submittedName>
</protein>
<reference evidence="1 2" key="1">
    <citation type="submission" date="2023-01" db="EMBL/GenBank/DDBJ databases">
        <title>Analysis of 21 Apiospora genomes using comparative genomics revels a genus with tremendous synthesis potential of carbohydrate active enzymes and secondary metabolites.</title>
        <authorList>
            <person name="Sorensen T."/>
        </authorList>
    </citation>
    <scope>NUCLEOTIDE SEQUENCE [LARGE SCALE GENOMIC DNA]</scope>
    <source>
        <strain evidence="1 2">CBS 20057</strain>
    </source>
</reference>
<evidence type="ECO:0000313" key="1">
    <source>
        <dbReference type="EMBL" id="KAK8001586.1"/>
    </source>
</evidence>
<gene>
    <name evidence="1" type="ORF">PG991_013808</name>
</gene>